<dbReference type="AlphaFoldDB" id="A0AA37Q3V4"/>
<keyword evidence="2" id="KW-1185">Reference proteome</keyword>
<name>A0AA37Q3V4_9BACT</name>
<comment type="caution">
    <text evidence="1">The sequence shown here is derived from an EMBL/GenBank/DDBJ whole genome shotgun (WGS) entry which is preliminary data.</text>
</comment>
<protein>
    <submittedName>
        <fullName evidence="1">Uncharacterized protein</fullName>
    </submittedName>
</protein>
<evidence type="ECO:0000313" key="1">
    <source>
        <dbReference type="EMBL" id="GLC26075.1"/>
    </source>
</evidence>
<dbReference type="RefSeq" id="WP_284350544.1">
    <property type="nucleotide sequence ID" value="NZ_BRXS01000004.1"/>
</dbReference>
<accession>A0AA37Q3V4</accession>
<sequence>MFIDLVDALRCPRPHDATWLVAAALETRGRCLVRGTLGCPVCEAEFAIAGGVALFDGAGDAPRAADATSPAGDPAELAMRLAALLDLTTPGGIVAVGGAWEPALDPLLDVTDLHALVVEPVGQWVPREPFGAMRGDGLPVAAGALRGVALDARTASADRVAAAVRALRPRGRLVAPAATPVPDGVRELARDERHWVGERGAGVISETIPLRRRR</sequence>
<gene>
    <name evidence="1" type="ORF">rosag_25880</name>
</gene>
<organism evidence="1 2">
    <name type="scientific">Roseisolibacter agri</name>
    <dbReference type="NCBI Taxonomy" id="2014610"/>
    <lineage>
        <taxon>Bacteria</taxon>
        <taxon>Pseudomonadati</taxon>
        <taxon>Gemmatimonadota</taxon>
        <taxon>Gemmatimonadia</taxon>
        <taxon>Gemmatimonadales</taxon>
        <taxon>Gemmatimonadaceae</taxon>
        <taxon>Roseisolibacter</taxon>
    </lineage>
</organism>
<reference evidence="1" key="1">
    <citation type="submission" date="2022-08" db="EMBL/GenBank/DDBJ databases">
        <title>Draft genome sequencing of Roseisolibacter agri AW1220.</title>
        <authorList>
            <person name="Tobiishi Y."/>
            <person name="Tonouchi A."/>
        </authorList>
    </citation>
    <scope>NUCLEOTIDE SEQUENCE</scope>
    <source>
        <strain evidence="1">AW1220</strain>
    </source>
</reference>
<evidence type="ECO:0000313" key="2">
    <source>
        <dbReference type="Proteomes" id="UP001161325"/>
    </source>
</evidence>
<proteinExistence type="predicted"/>
<dbReference type="EMBL" id="BRXS01000004">
    <property type="protein sequence ID" value="GLC26075.1"/>
    <property type="molecule type" value="Genomic_DNA"/>
</dbReference>
<dbReference type="Proteomes" id="UP001161325">
    <property type="component" value="Unassembled WGS sequence"/>
</dbReference>